<evidence type="ECO:0000313" key="4">
    <source>
        <dbReference type="Proteomes" id="UP000275078"/>
    </source>
</evidence>
<dbReference type="EMBL" id="ML119658">
    <property type="protein sequence ID" value="RPA84523.1"/>
    <property type="molecule type" value="Genomic_DNA"/>
</dbReference>
<dbReference type="Proteomes" id="UP000275078">
    <property type="component" value="Unassembled WGS sequence"/>
</dbReference>
<organism evidence="3 4">
    <name type="scientific">Ascobolus immersus RN42</name>
    <dbReference type="NCBI Taxonomy" id="1160509"/>
    <lineage>
        <taxon>Eukaryota</taxon>
        <taxon>Fungi</taxon>
        <taxon>Dikarya</taxon>
        <taxon>Ascomycota</taxon>
        <taxon>Pezizomycotina</taxon>
        <taxon>Pezizomycetes</taxon>
        <taxon>Pezizales</taxon>
        <taxon>Ascobolaceae</taxon>
        <taxon>Ascobolus</taxon>
    </lineage>
</organism>
<protein>
    <submittedName>
        <fullName evidence="3">Uncharacterized protein</fullName>
    </submittedName>
</protein>
<feature type="transmembrane region" description="Helical" evidence="2">
    <location>
        <begin position="223"/>
        <end position="249"/>
    </location>
</feature>
<evidence type="ECO:0000256" key="2">
    <source>
        <dbReference type="SAM" id="Phobius"/>
    </source>
</evidence>
<sequence>MSSTAHQSNTQTSRYAPRKTINSLQQDRHQDEIRDASNKAELFNSKTAQLRQHLESPQANGNVRDSDLRIQLERTRTGLKKVASTITSLNRSVWQDEPRHPCEEELLGQYASALADFEAVEHLFLQQKPQYRPSNNRPGYKPGYKTLFTEMLAEKIYAGPEKFEGNPTQEMIDDRNARLLQFEAFVRGLTYHIGHGAVCGKRGASTYRPRQRGLKSWERKLGLCFRASLALCLLIGVLWIFCVVVSWLWSSLISFWL</sequence>
<feature type="compositionally biased region" description="Polar residues" evidence="1">
    <location>
        <begin position="1"/>
        <end position="25"/>
    </location>
</feature>
<keyword evidence="2" id="KW-1133">Transmembrane helix</keyword>
<gene>
    <name evidence="3" type="ORF">BJ508DRAFT_31196</name>
</gene>
<keyword evidence="4" id="KW-1185">Reference proteome</keyword>
<name>A0A3N4IEF2_ASCIM</name>
<evidence type="ECO:0000256" key="1">
    <source>
        <dbReference type="SAM" id="MobiDB-lite"/>
    </source>
</evidence>
<feature type="region of interest" description="Disordered" evidence="1">
    <location>
        <begin position="1"/>
        <end position="31"/>
    </location>
</feature>
<reference evidence="3 4" key="1">
    <citation type="journal article" date="2018" name="Nat. Ecol. Evol.">
        <title>Pezizomycetes genomes reveal the molecular basis of ectomycorrhizal truffle lifestyle.</title>
        <authorList>
            <person name="Murat C."/>
            <person name="Payen T."/>
            <person name="Noel B."/>
            <person name="Kuo A."/>
            <person name="Morin E."/>
            <person name="Chen J."/>
            <person name="Kohler A."/>
            <person name="Krizsan K."/>
            <person name="Balestrini R."/>
            <person name="Da Silva C."/>
            <person name="Montanini B."/>
            <person name="Hainaut M."/>
            <person name="Levati E."/>
            <person name="Barry K.W."/>
            <person name="Belfiori B."/>
            <person name="Cichocki N."/>
            <person name="Clum A."/>
            <person name="Dockter R.B."/>
            <person name="Fauchery L."/>
            <person name="Guy J."/>
            <person name="Iotti M."/>
            <person name="Le Tacon F."/>
            <person name="Lindquist E.A."/>
            <person name="Lipzen A."/>
            <person name="Malagnac F."/>
            <person name="Mello A."/>
            <person name="Molinier V."/>
            <person name="Miyauchi S."/>
            <person name="Poulain J."/>
            <person name="Riccioni C."/>
            <person name="Rubini A."/>
            <person name="Sitrit Y."/>
            <person name="Splivallo R."/>
            <person name="Traeger S."/>
            <person name="Wang M."/>
            <person name="Zifcakova L."/>
            <person name="Wipf D."/>
            <person name="Zambonelli A."/>
            <person name="Paolocci F."/>
            <person name="Nowrousian M."/>
            <person name="Ottonello S."/>
            <person name="Baldrian P."/>
            <person name="Spatafora J.W."/>
            <person name="Henrissat B."/>
            <person name="Nagy L.G."/>
            <person name="Aury J.M."/>
            <person name="Wincker P."/>
            <person name="Grigoriev I.V."/>
            <person name="Bonfante P."/>
            <person name="Martin F.M."/>
        </authorList>
    </citation>
    <scope>NUCLEOTIDE SEQUENCE [LARGE SCALE GENOMIC DNA]</scope>
    <source>
        <strain evidence="3 4">RN42</strain>
    </source>
</reference>
<keyword evidence="2" id="KW-0472">Membrane</keyword>
<evidence type="ECO:0000313" key="3">
    <source>
        <dbReference type="EMBL" id="RPA84523.1"/>
    </source>
</evidence>
<keyword evidence="2" id="KW-0812">Transmembrane</keyword>
<proteinExistence type="predicted"/>
<accession>A0A3N4IEF2</accession>
<dbReference type="AlphaFoldDB" id="A0A3N4IEF2"/>